<proteinExistence type="inferred from homology"/>
<dbReference type="PANTHER" id="PTHR43442:SF3">
    <property type="entry name" value="GLUCONOKINASE-RELATED"/>
    <property type="match status" value="1"/>
</dbReference>
<dbReference type="Proteomes" id="UP000295783">
    <property type="component" value="Unassembled WGS sequence"/>
</dbReference>
<dbReference type="EMBL" id="SNYW01000007">
    <property type="protein sequence ID" value="TDQ83032.1"/>
    <property type="molecule type" value="Genomic_DNA"/>
</dbReference>
<evidence type="ECO:0000256" key="7">
    <source>
        <dbReference type="ARBA" id="ARBA00022840"/>
    </source>
</evidence>
<evidence type="ECO:0000256" key="1">
    <source>
        <dbReference type="ARBA" id="ARBA00004761"/>
    </source>
</evidence>
<dbReference type="CDD" id="cd02021">
    <property type="entry name" value="GntK"/>
    <property type="match status" value="1"/>
</dbReference>
<comment type="catalytic activity">
    <reaction evidence="9 10">
        <text>D-gluconate + ATP = 6-phospho-D-gluconate + ADP + H(+)</text>
        <dbReference type="Rhea" id="RHEA:19433"/>
        <dbReference type="ChEBI" id="CHEBI:15378"/>
        <dbReference type="ChEBI" id="CHEBI:18391"/>
        <dbReference type="ChEBI" id="CHEBI:30616"/>
        <dbReference type="ChEBI" id="CHEBI:58759"/>
        <dbReference type="ChEBI" id="CHEBI:456216"/>
        <dbReference type="EC" id="2.7.1.12"/>
    </reaction>
</comment>
<dbReference type="PANTHER" id="PTHR43442">
    <property type="entry name" value="GLUCONOKINASE-RELATED"/>
    <property type="match status" value="1"/>
</dbReference>
<dbReference type="FunFam" id="3.40.50.300:FF:000522">
    <property type="entry name" value="Gluconokinase"/>
    <property type="match status" value="1"/>
</dbReference>
<evidence type="ECO:0000256" key="9">
    <source>
        <dbReference type="ARBA" id="ARBA00048090"/>
    </source>
</evidence>
<sequence>MIVLVMGVSGSGKSTIGRMLADALGAEFLEADSFHSPENVAKMSGGVPLEDADRWPWLDAIGSAITGLRQAGKPVVLACSALKEAYRRRLFDRAGETARVVFLSGGADLIAARMGRRQGHYMPPALLPSQLATLEPPEAAIRVDISHKPEEILAEVLNGLKAASATG</sequence>
<reference evidence="11 12" key="1">
    <citation type="submission" date="2019-03" db="EMBL/GenBank/DDBJ databases">
        <title>Genomic Encyclopedia of Type Strains, Phase III (KMG-III): the genomes of soil and plant-associated and newly described type strains.</title>
        <authorList>
            <person name="Whitman W."/>
        </authorList>
    </citation>
    <scope>NUCLEOTIDE SEQUENCE [LARGE SCALE GENOMIC DNA]</scope>
    <source>
        <strain evidence="11 12">CGMCC 1.7660</strain>
    </source>
</reference>
<dbReference type="AlphaFoldDB" id="A0A4R6WVC7"/>
<evidence type="ECO:0000256" key="2">
    <source>
        <dbReference type="ARBA" id="ARBA00008420"/>
    </source>
</evidence>
<evidence type="ECO:0000313" key="12">
    <source>
        <dbReference type="Proteomes" id="UP000295783"/>
    </source>
</evidence>
<dbReference type="EC" id="2.7.1.12" evidence="3 10"/>
<keyword evidence="7 10" id="KW-0067">ATP-binding</keyword>
<dbReference type="Gene3D" id="3.40.50.300">
    <property type="entry name" value="P-loop containing nucleotide triphosphate hydrolases"/>
    <property type="match status" value="1"/>
</dbReference>
<dbReference type="GO" id="GO:0046316">
    <property type="term" value="F:gluconokinase activity"/>
    <property type="evidence" value="ECO:0007669"/>
    <property type="project" value="UniProtKB-EC"/>
</dbReference>
<evidence type="ECO:0000256" key="10">
    <source>
        <dbReference type="RuleBase" id="RU363066"/>
    </source>
</evidence>
<evidence type="ECO:0000256" key="3">
    <source>
        <dbReference type="ARBA" id="ARBA00012054"/>
    </source>
</evidence>
<keyword evidence="8" id="KW-0311">Gluconate utilization</keyword>
<organism evidence="11 12">
    <name type="scientific">Dongia mobilis</name>
    <dbReference type="NCBI Taxonomy" id="578943"/>
    <lineage>
        <taxon>Bacteria</taxon>
        <taxon>Pseudomonadati</taxon>
        <taxon>Pseudomonadota</taxon>
        <taxon>Alphaproteobacteria</taxon>
        <taxon>Rhodospirillales</taxon>
        <taxon>Dongiaceae</taxon>
        <taxon>Dongia</taxon>
    </lineage>
</organism>
<dbReference type="GO" id="GO:0019521">
    <property type="term" value="P:D-gluconate metabolic process"/>
    <property type="evidence" value="ECO:0007669"/>
    <property type="project" value="UniProtKB-KW"/>
</dbReference>
<dbReference type="InterPro" id="IPR027417">
    <property type="entry name" value="P-loop_NTPase"/>
</dbReference>
<dbReference type="RefSeq" id="WP_208109770.1">
    <property type="nucleotide sequence ID" value="NZ_SNYW01000007.1"/>
</dbReference>
<evidence type="ECO:0000256" key="6">
    <source>
        <dbReference type="ARBA" id="ARBA00022777"/>
    </source>
</evidence>
<dbReference type="SUPFAM" id="SSF52540">
    <property type="entry name" value="P-loop containing nucleoside triphosphate hydrolases"/>
    <property type="match status" value="1"/>
</dbReference>
<gene>
    <name evidence="11" type="ORF">A8950_1314</name>
</gene>
<dbReference type="Pfam" id="PF13671">
    <property type="entry name" value="AAA_33"/>
    <property type="match status" value="1"/>
</dbReference>
<dbReference type="NCBIfam" id="TIGR01313">
    <property type="entry name" value="therm_gnt_kin"/>
    <property type="match status" value="1"/>
</dbReference>
<evidence type="ECO:0000256" key="5">
    <source>
        <dbReference type="ARBA" id="ARBA00022741"/>
    </source>
</evidence>
<keyword evidence="5 10" id="KW-0547">Nucleotide-binding</keyword>
<dbReference type="InterPro" id="IPR006001">
    <property type="entry name" value="Therm_gnt_kin"/>
</dbReference>
<accession>A0A4R6WVC7</accession>
<dbReference type="GO" id="GO:0005737">
    <property type="term" value="C:cytoplasm"/>
    <property type="evidence" value="ECO:0007669"/>
    <property type="project" value="TreeGrafter"/>
</dbReference>
<evidence type="ECO:0000256" key="4">
    <source>
        <dbReference type="ARBA" id="ARBA00022679"/>
    </source>
</evidence>
<keyword evidence="12" id="KW-1185">Reference proteome</keyword>
<dbReference type="GO" id="GO:0005524">
    <property type="term" value="F:ATP binding"/>
    <property type="evidence" value="ECO:0007669"/>
    <property type="project" value="UniProtKB-KW"/>
</dbReference>
<comment type="similarity">
    <text evidence="2 10">Belongs to the gluconokinase GntK/GntV family.</text>
</comment>
<evidence type="ECO:0000256" key="8">
    <source>
        <dbReference type="ARBA" id="ARBA00023064"/>
    </source>
</evidence>
<keyword evidence="4 10" id="KW-0808">Transferase</keyword>
<comment type="pathway">
    <text evidence="1">Carbohydrate acid metabolism.</text>
</comment>
<keyword evidence="6 10" id="KW-0418">Kinase</keyword>
<comment type="caution">
    <text evidence="11">The sequence shown here is derived from an EMBL/GenBank/DDBJ whole genome shotgun (WGS) entry which is preliminary data.</text>
</comment>
<evidence type="ECO:0000313" key="11">
    <source>
        <dbReference type="EMBL" id="TDQ83032.1"/>
    </source>
</evidence>
<protein>
    <recommendedName>
        <fullName evidence="3 10">Gluconokinase</fullName>
        <ecNumber evidence="3 10">2.7.1.12</ecNumber>
    </recommendedName>
</protein>
<name>A0A4R6WVC7_9PROT</name>